<name>A0A0A9R579_ARUDO</name>
<proteinExistence type="predicted"/>
<sequence>MPLCLANHLLLCSSRFNSPLLHST</sequence>
<protein>
    <submittedName>
        <fullName evidence="1">Uncharacterized protein</fullName>
    </submittedName>
</protein>
<reference evidence="1" key="1">
    <citation type="submission" date="2014-09" db="EMBL/GenBank/DDBJ databases">
        <authorList>
            <person name="Magalhaes I.L.F."/>
            <person name="Oliveira U."/>
            <person name="Santos F.R."/>
            <person name="Vidigal T.H.D.A."/>
            <person name="Brescovit A.D."/>
            <person name="Santos A.J."/>
        </authorList>
    </citation>
    <scope>NUCLEOTIDE SEQUENCE</scope>
    <source>
        <tissue evidence="1">Shoot tissue taken approximately 20 cm above the soil surface</tissue>
    </source>
</reference>
<dbReference type="AlphaFoldDB" id="A0A0A9R579"/>
<organism evidence="1">
    <name type="scientific">Arundo donax</name>
    <name type="common">Giant reed</name>
    <name type="synonym">Donax arundinaceus</name>
    <dbReference type="NCBI Taxonomy" id="35708"/>
    <lineage>
        <taxon>Eukaryota</taxon>
        <taxon>Viridiplantae</taxon>
        <taxon>Streptophyta</taxon>
        <taxon>Embryophyta</taxon>
        <taxon>Tracheophyta</taxon>
        <taxon>Spermatophyta</taxon>
        <taxon>Magnoliopsida</taxon>
        <taxon>Liliopsida</taxon>
        <taxon>Poales</taxon>
        <taxon>Poaceae</taxon>
        <taxon>PACMAD clade</taxon>
        <taxon>Arundinoideae</taxon>
        <taxon>Arundineae</taxon>
        <taxon>Arundo</taxon>
    </lineage>
</organism>
<accession>A0A0A9R579</accession>
<dbReference type="EMBL" id="GBRH01282186">
    <property type="protein sequence ID" value="JAD15709.1"/>
    <property type="molecule type" value="Transcribed_RNA"/>
</dbReference>
<reference evidence="1" key="2">
    <citation type="journal article" date="2015" name="Data Brief">
        <title>Shoot transcriptome of the giant reed, Arundo donax.</title>
        <authorList>
            <person name="Barrero R.A."/>
            <person name="Guerrero F.D."/>
            <person name="Moolhuijzen P."/>
            <person name="Goolsby J.A."/>
            <person name="Tidwell J."/>
            <person name="Bellgard S.E."/>
            <person name="Bellgard M.I."/>
        </authorList>
    </citation>
    <scope>NUCLEOTIDE SEQUENCE</scope>
    <source>
        <tissue evidence="1">Shoot tissue taken approximately 20 cm above the soil surface</tissue>
    </source>
</reference>
<evidence type="ECO:0000313" key="1">
    <source>
        <dbReference type="EMBL" id="JAD15709.1"/>
    </source>
</evidence>